<dbReference type="Pfam" id="PF25967">
    <property type="entry name" value="RND-MFP_C"/>
    <property type="match status" value="1"/>
</dbReference>
<name>U3C712_9VIBR</name>
<sequence length="369" mass="40643">MKKWTFFMLLIATLLFGSVIGFNIFKKMKTEEFLASRPEPEFPITVTTASSEDWTPFIDVIGFIEPNQGVTLASENSGTITSIQFESGDKVEKDQTLVELDSEVQKANLDSALAALPASEGKYKRYRGLIKTGAISKEAFDEAQANYLSQKANIESLRAQVELRQIKAPFAGKVGLRNVFLGQFLQSGSNVVRLEDTSVMRFRFTVPQTDLSKLKLGQSLQINVDAYPEVKFDGNITAIEPAVNYQSGLVQVQASIPNSDGRLRSGMFARAKVILPVLKNQIVLPQTAVSYALYGNTVYVVNKDENDDLRVKQVVITTGERTGDKVHVLDGIKDGEKIVTSGQVRLSNDVKVKEVQNDALDTPATTPKL</sequence>
<dbReference type="Pfam" id="PF25876">
    <property type="entry name" value="HH_MFP_RND"/>
    <property type="match status" value="1"/>
</dbReference>
<dbReference type="NCBIfam" id="TIGR01730">
    <property type="entry name" value="RND_mfp"/>
    <property type="match status" value="1"/>
</dbReference>
<protein>
    <submittedName>
        <fullName evidence="8">Putative efflux pump periplasmic linker protein</fullName>
    </submittedName>
</protein>
<feature type="domain" description="CusB-like beta-barrel" evidence="6">
    <location>
        <begin position="205"/>
        <end position="272"/>
    </location>
</feature>
<organism evidence="8 9">
    <name type="scientific">Vibrio azureus NBRC 104587</name>
    <dbReference type="NCBI Taxonomy" id="1219077"/>
    <lineage>
        <taxon>Bacteria</taxon>
        <taxon>Pseudomonadati</taxon>
        <taxon>Pseudomonadota</taxon>
        <taxon>Gammaproteobacteria</taxon>
        <taxon>Vibrionales</taxon>
        <taxon>Vibrionaceae</taxon>
        <taxon>Vibrio</taxon>
    </lineage>
</organism>
<evidence type="ECO:0000259" key="7">
    <source>
        <dbReference type="Pfam" id="PF25967"/>
    </source>
</evidence>
<dbReference type="Proteomes" id="UP000016567">
    <property type="component" value="Unassembled WGS sequence"/>
</dbReference>
<evidence type="ECO:0000259" key="5">
    <source>
        <dbReference type="Pfam" id="PF25917"/>
    </source>
</evidence>
<evidence type="ECO:0000259" key="6">
    <source>
        <dbReference type="Pfam" id="PF25954"/>
    </source>
</evidence>
<reference evidence="8 9" key="1">
    <citation type="submission" date="2013-09" db="EMBL/GenBank/DDBJ databases">
        <title>Whole genome shotgun sequence of Vibrio azureus NBRC 104587.</title>
        <authorList>
            <person name="Isaki S."/>
            <person name="Hosoyama A."/>
            <person name="Numata M."/>
            <person name="Hashimoto M."/>
            <person name="Hosoyama Y."/>
            <person name="Tsuchikane K."/>
            <person name="Noguchi M."/>
            <person name="Hirakata S."/>
            <person name="Ichikawa N."/>
            <person name="Ohji S."/>
            <person name="Yamazoe A."/>
            <person name="Fujita N."/>
        </authorList>
    </citation>
    <scope>NUCLEOTIDE SEQUENCE [LARGE SCALE GENOMIC DNA]</scope>
    <source>
        <strain evidence="8 9">NBRC 104587</strain>
    </source>
</reference>
<evidence type="ECO:0000259" key="4">
    <source>
        <dbReference type="Pfam" id="PF25876"/>
    </source>
</evidence>
<comment type="similarity">
    <text evidence="2">Belongs to the membrane fusion protein (MFP) (TC 8.A.1) family.</text>
</comment>
<feature type="domain" description="Multidrug resistance protein MdtA-like alpha-helical hairpin" evidence="4">
    <location>
        <begin position="104"/>
        <end position="163"/>
    </location>
</feature>
<dbReference type="OrthoDB" id="9806939at2"/>
<evidence type="ECO:0000313" key="8">
    <source>
        <dbReference type="EMBL" id="GAD77174.1"/>
    </source>
</evidence>
<dbReference type="Gene3D" id="1.10.287.470">
    <property type="entry name" value="Helix hairpin bin"/>
    <property type="match status" value="1"/>
</dbReference>
<keyword evidence="9" id="KW-1185">Reference proteome</keyword>
<dbReference type="InterPro" id="IPR006143">
    <property type="entry name" value="RND_pump_MFP"/>
</dbReference>
<gene>
    <name evidence="8" type="ORF">VAZ01S_064_00050</name>
</gene>
<dbReference type="SUPFAM" id="SSF111369">
    <property type="entry name" value="HlyD-like secretion proteins"/>
    <property type="match status" value="1"/>
</dbReference>
<keyword evidence="3" id="KW-0813">Transport</keyword>
<evidence type="ECO:0000256" key="3">
    <source>
        <dbReference type="ARBA" id="ARBA00022448"/>
    </source>
</evidence>
<dbReference type="FunFam" id="2.40.30.170:FF:000010">
    <property type="entry name" value="Efflux RND transporter periplasmic adaptor subunit"/>
    <property type="match status" value="1"/>
</dbReference>
<dbReference type="InterPro" id="IPR058625">
    <property type="entry name" value="MdtA-like_BSH"/>
</dbReference>
<evidence type="ECO:0000256" key="2">
    <source>
        <dbReference type="ARBA" id="ARBA00009477"/>
    </source>
</evidence>
<dbReference type="GO" id="GO:0015562">
    <property type="term" value="F:efflux transmembrane transporter activity"/>
    <property type="evidence" value="ECO:0007669"/>
    <property type="project" value="TreeGrafter"/>
</dbReference>
<dbReference type="PANTHER" id="PTHR30469:SF11">
    <property type="entry name" value="BLL4320 PROTEIN"/>
    <property type="match status" value="1"/>
</dbReference>
<dbReference type="InterPro" id="IPR058792">
    <property type="entry name" value="Beta-barrel_RND_2"/>
</dbReference>
<dbReference type="Pfam" id="PF25917">
    <property type="entry name" value="BSH_RND"/>
    <property type="match status" value="1"/>
</dbReference>
<comment type="caution">
    <text evidence="8">The sequence shown here is derived from an EMBL/GenBank/DDBJ whole genome shotgun (WGS) entry which is preliminary data.</text>
</comment>
<dbReference type="Gene3D" id="2.40.50.100">
    <property type="match status" value="1"/>
</dbReference>
<dbReference type="Gene3D" id="2.40.30.170">
    <property type="match status" value="1"/>
</dbReference>
<feature type="domain" description="Multidrug resistance protein MdtA-like barrel-sandwich hybrid" evidence="5">
    <location>
        <begin position="70"/>
        <end position="189"/>
    </location>
</feature>
<feature type="domain" description="Multidrug resistance protein MdtA-like C-terminal permuted SH3" evidence="7">
    <location>
        <begin position="280"/>
        <end position="342"/>
    </location>
</feature>
<dbReference type="PANTHER" id="PTHR30469">
    <property type="entry name" value="MULTIDRUG RESISTANCE PROTEIN MDTA"/>
    <property type="match status" value="1"/>
</dbReference>
<dbReference type="GO" id="GO:1990281">
    <property type="term" value="C:efflux pump complex"/>
    <property type="evidence" value="ECO:0007669"/>
    <property type="project" value="TreeGrafter"/>
</dbReference>
<dbReference type="InterPro" id="IPR058627">
    <property type="entry name" value="MdtA-like_C"/>
</dbReference>
<dbReference type="EMBL" id="BATL01000064">
    <property type="protein sequence ID" value="GAD77174.1"/>
    <property type="molecule type" value="Genomic_DNA"/>
</dbReference>
<dbReference type="AlphaFoldDB" id="U3C712"/>
<evidence type="ECO:0000313" key="9">
    <source>
        <dbReference type="Proteomes" id="UP000016567"/>
    </source>
</evidence>
<dbReference type="RefSeq" id="WP_021710914.1">
    <property type="nucleotide sequence ID" value="NZ_BAOB01000203.1"/>
</dbReference>
<evidence type="ECO:0000256" key="1">
    <source>
        <dbReference type="ARBA" id="ARBA00004196"/>
    </source>
</evidence>
<accession>U3C712</accession>
<dbReference type="Pfam" id="PF25954">
    <property type="entry name" value="Beta-barrel_RND_2"/>
    <property type="match status" value="1"/>
</dbReference>
<dbReference type="InterPro" id="IPR058624">
    <property type="entry name" value="MdtA-like_HH"/>
</dbReference>
<dbReference type="STRING" id="1219077.VAZ01S_064_00050"/>
<dbReference type="eggNOG" id="COG0845">
    <property type="taxonomic scope" value="Bacteria"/>
</dbReference>
<proteinExistence type="inferred from homology"/>
<dbReference type="Gene3D" id="2.40.420.20">
    <property type="match status" value="1"/>
</dbReference>
<comment type="subcellular location">
    <subcellularLocation>
        <location evidence="1">Cell envelope</location>
    </subcellularLocation>
</comment>